<evidence type="ECO:0000256" key="1">
    <source>
        <dbReference type="SAM" id="MobiDB-lite"/>
    </source>
</evidence>
<reference evidence="3" key="1">
    <citation type="submission" date="2017-12" db="EMBL/GenBank/DDBJ databases">
        <authorList>
            <consortium name="DOE Joint Genome Institute"/>
            <person name="Mondo S.J."/>
            <person name="Kjaerbolling I."/>
            <person name="Vesth T.C."/>
            <person name="Frisvad J.C."/>
            <person name="Nybo J.L."/>
            <person name="Theobald S."/>
            <person name="Kuo A."/>
            <person name="Bowyer P."/>
            <person name="Matsuda Y."/>
            <person name="Lyhne E.K."/>
            <person name="Kogle M.E."/>
            <person name="Clum A."/>
            <person name="Lipzen A."/>
            <person name="Salamov A."/>
            <person name="Ngan C.Y."/>
            <person name="Daum C."/>
            <person name="Chiniquy J."/>
            <person name="Barry K."/>
            <person name="LaButti K."/>
            <person name="Haridas S."/>
            <person name="Simmons B.A."/>
            <person name="Magnuson J.K."/>
            <person name="Mortensen U.H."/>
            <person name="Larsen T.O."/>
            <person name="Grigoriev I.V."/>
            <person name="Baker S.E."/>
            <person name="Andersen M.R."/>
            <person name="Nordberg H.P."/>
            <person name="Cantor M.N."/>
            <person name="Hua S.X."/>
        </authorList>
    </citation>
    <scope>NUCLEOTIDE SEQUENCE [LARGE SCALE GENOMIC DNA]</scope>
    <source>
        <strain evidence="3">IBT 19404</strain>
    </source>
</reference>
<organism evidence="2 3">
    <name type="scientific">Aspergillus taichungensis</name>
    <dbReference type="NCBI Taxonomy" id="482145"/>
    <lineage>
        <taxon>Eukaryota</taxon>
        <taxon>Fungi</taxon>
        <taxon>Dikarya</taxon>
        <taxon>Ascomycota</taxon>
        <taxon>Pezizomycotina</taxon>
        <taxon>Eurotiomycetes</taxon>
        <taxon>Eurotiomycetidae</taxon>
        <taxon>Eurotiales</taxon>
        <taxon>Aspergillaceae</taxon>
        <taxon>Aspergillus</taxon>
        <taxon>Aspergillus subgen. Circumdati</taxon>
    </lineage>
</organism>
<proteinExistence type="predicted"/>
<dbReference type="EMBL" id="KZ559540">
    <property type="protein sequence ID" value="PLN81098.1"/>
    <property type="molecule type" value="Genomic_DNA"/>
</dbReference>
<sequence length="165" mass="17372">MRSQKKRGEKPPLGITPPSRPYGKYSGISMLMDATQPLSDGLHHPLHLQMGCCMTRTDDSAQDRVPWRVTVTSKCSARVSIGTDGGPDQGLVQGLRCVSLASSCSAGVIVAPCHLDETVTAFISDPGTPVLNSIHARRSLSGTNGTAVGRLLCGADGQLDFRLAA</sequence>
<evidence type="ECO:0000313" key="3">
    <source>
        <dbReference type="Proteomes" id="UP000235023"/>
    </source>
</evidence>
<feature type="region of interest" description="Disordered" evidence="1">
    <location>
        <begin position="1"/>
        <end position="22"/>
    </location>
</feature>
<evidence type="ECO:0000313" key="2">
    <source>
        <dbReference type="EMBL" id="PLN81098.1"/>
    </source>
</evidence>
<protein>
    <submittedName>
        <fullName evidence="2">Uncharacterized protein</fullName>
    </submittedName>
</protein>
<dbReference type="Proteomes" id="UP000235023">
    <property type="component" value="Unassembled WGS sequence"/>
</dbReference>
<dbReference type="AlphaFoldDB" id="A0A2J5HUP7"/>
<name>A0A2J5HUP7_9EURO</name>
<accession>A0A2J5HUP7</accession>
<keyword evidence="3" id="KW-1185">Reference proteome</keyword>
<gene>
    <name evidence="2" type="ORF">BDW42DRAFT_101774</name>
</gene>